<proteinExistence type="predicted"/>
<reference evidence="2" key="1">
    <citation type="submission" date="2014-12" db="EMBL/GenBank/DDBJ databases">
        <title>Insight into the proteome of Arion vulgaris.</title>
        <authorList>
            <person name="Aradska J."/>
            <person name="Bulat T."/>
            <person name="Smidak R."/>
            <person name="Sarate P."/>
            <person name="Gangsoo J."/>
            <person name="Sialana F."/>
            <person name="Bilban M."/>
            <person name="Lubec G."/>
        </authorList>
    </citation>
    <scope>NUCLEOTIDE SEQUENCE</scope>
    <source>
        <tissue evidence="2">Skin</tissue>
    </source>
</reference>
<feature type="region of interest" description="Disordered" evidence="1">
    <location>
        <begin position="1"/>
        <end position="63"/>
    </location>
</feature>
<feature type="non-terminal residue" evidence="2">
    <location>
        <position position="1"/>
    </location>
</feature>
<evidence type="ECO:0000313" key="2">
    <source>
        <dbReference type="EMBL" id="CEK88761.1"/>
    </source>
</evidence>
<feature type="compositionally biased region" description="Basic and acidic residues" evidence="1">
    <location>
        <begin position="27"/>
        <end position="50"/>
    </location>
</feature>
<evidence type="ECO:0008006" key="3">
    <source>
        <dbReference type="Google" id="ProtNLM"/>
    </source>
</evidence>
<dbReference type="EMBL" id="HACG01041896">
    <property type="protein sequence ID" value="CEK88761.1"/>
    <property type="molecule type" value="Transcribed_RNA"/>
</dbReference>
<name>A0A0B7B8V2_9EUPU</name>
<sequence>KQEPLPDSVQEQKSLQHLPQEQNPMHDSAEGQEPLHDSGLEQEQVHHFTEEQQPNQHRKQEQVEAIKKFLAKLQLDNMNDNLISELKKLLQENCDEAEQTSRTNNDSDEEELDTKSRTESSAFIQISTTTTEKTTAAPAKREPTVSTAEPTLEANTYTAQTLLEPNTSNDPTTLVPTISTVNLQTSVCFGYKPYPDISYYLQFDGIYWIKMPCPSGLGFNFDECACSIQLTIPNPVITTTSELATTTTTSNSGTTTTTVQNVTAAKPSFGSEDVDVDSGSKDGDLCKSTVTLSFNNDDARDSSINQFLVNNTGVTFNDGKAYFNGKSRLSIPGLSNVEFGKTVYIHIKYKHTSANSQQTLVANGDCQDPPSLAVCSGKKSIDFYAETKDQLTLAKITVPVDVGCWQSAVYSLDKDYLQGRVGTNTVKQSVKGNLQINGALGRRHRALVIGGGGDCDNFHGIIDQIQVFFCTPNL</sequence>
<organism evidence="2">
    <name type="scientific">Arion vulgaris</name>
    <dbReference type="NCBI Taxonomy" id="1028688"/>
    <lineage>
        <taxon>Eukaryota</taxon>
        <taxon>Metazoa</taxon>
        <taxon>Spiralia</taxon>
        <taxon>Lophotrochozoa</taxon>
        <taxon>Mollusca</taxon>
        <taxon>Gastropoda</taxon>
        <taxon>Heterobranchia</taxon>
        <taxon>Euthyneura</taxon>
        <taxon>Panpulmonata</taxon>
        <taxon>Eupulmonata</taxon>
        <taxon>Stylommatophora</taxon>
        <taxon>Helicina</taxon>
        <taxon>Arionoidea</taxon>
        <taxon>Arionidae</taxon>
        <taxon>Arion</taxon>
    </lineage>
</organism>
<feature type="region of interest" description="Disordered" evidence="1">
    <location>
        <begin position="97"/>
        <end position="152"/>
    </location>
</feature>
<accession>A0A0B7B8V2</accession>
<feature type="compositionally biased region" description="Polar residues" evidence="1">
    <location>
        <begin position="9"/>
        <end position="25"/>
    </location>
</feature>
<gene>
    <name evidence="2" type="primary">ORF166888</name>
</gene>
<evidence type="ECO:0000256" key="1">
    <source>
        <dbReference type="SAM" id="MobiDB-lite"/>
    </source>
</evidence>
<protein>
    <recommendedName>
        <fullName evidence="3">Chitin-binding type-2 domain-containing protein</fullName>
    </recommendedName>
</protein>
<dbReference type="AlphaFoldDB" id="A0A0B7B8V2"/>